<evidence type="ECO:0000256" key="4">
    <source>
        <dbReference type="ARBA" id="ARBA00022692"/>
    </source>
</evidence>
<reference evidence="8" key="2">
    <citation type="submission" date="2015-08" db="EMBL/GenBank/DDBJ databases">
        <title>Complete genome sequence of Piscirickettsia salmonis strain PM32597B1.</title>
        <authorList>
            <person name="Bohle H."/>
            <person name="Henriquez P."/>
            <person name="Navas E."/>
            <person name="Grothusen H."/>
            <person name="Bustamante F."/>
            <person name="Bustos P."/>
            <person name="Bustos P."/>
            <person name="Mancilla M."/>
        </authorList>
    </citation>
    <scope>NUCLEOTIDE SEQUENCE</scope>
    <source>
        <strain evidence="8">PM32597B1</strain>
    </source>
</reference>
<dbReference type="NCBIfam" id="TIGR00427">
    <property type="entry name" value="NAAT family transporter"/>
    <property type="match status" value="1"/>
</dbReference>
<comment type="subcellular location">
    <subcellularLocation>
        <location evidence="1 7">Cell membrane</location>
        <topology evidence="1 7">Multi-pass membrane protein</topology>
    </subcellularLocation>
</comment>
<evidence type="ECO:0000256" key="7">
    <source>
        <dbReference type="RuleBase" id="RU362048"/>
    </source>
</evidence>
<accession>A0A095CDK4</accession>
<evidence type="ECO:0000313" key="11">
    <source>
        <dbReference type="Proteomes" id="UP000422232"/>
    </source>
</evidence>
<dbReference type="EMBL" id="CP012508">
    <property type="protein sequence ID" value="ALB23457.1"/>
    <property type="molecule type" value="Genomic_DNA"/>
</dbReference>
<keyword evidence="6 7" id="KW-0472">Membrane</keyword>
<name>A0A095CDK4_PISSA</name>
<dbReference type="Pfam" id="PF01914">
    <property type="entry name" value="MarC"/>
    <property type="match status" value="1"/>
</dbReference>
<comment type="similarity">
    <text evidence="2 7">Belongs to the UPF0056 (MarC) family.</text>
</comment>
<evidence type="ECO:0000313" key="9">
    <source>
        <dbReference type="EMBL" id="QGO06697.1"/>
    </source>
</evidence>
<evidence type="ECO:0000256" key="5">
    <source>
        <dbReference type="ARBA" id="ARBA00022989"/>
    </source>
</evidence>
<evidence type="ECO:0000256" key="6">
    <source>
        <dbReference type="ARBA" id="ARBA00023136"/>
    </source>
</evidence>
<dbReference type="GO" id="GO:0005886">
    <property type="term" value="C:plasma membrane"/>
    <property type="evidence" value="ECO:0007669"/>
    <property type="project" value="UniProtKB-SubCell"/>
</dbReference>
<keyword evidence="4 7" id="KW-0812">Transmembrane</keyword>
<feature type="transmembrane region" description="Helical" evidence="7">
    <location>
        <begin position="41"/>
        <end position="59"/>
    </location>
</feature>
<feature type="transmembrane region" description="Helical" evidence="7">
    <location>
        <begin position="106"/>
        <end position="128"/>
    </location>
</feature>
<dbReference type="RefSeq" id="WP_016210720.1">
    <property type="nucleotide sequence ID" value="NZ_CP012413.1"/>
</dbReference>
<dbReference type="Proteomes" id="UP000422232">
    <property type="component" value="Chromosome"/>
</dbReference>
<gene>
    <name evidence="8" type="ORF">KU39_2277</name>
    <name evidence="9" type="ORF">Psal009_02613</name>
</gene>
<dbReference type="AlphaFoldDB" id="A0A095CDK4"/>
<dbReference type="OrthoDB" id="21094at2"/>
<evidence type="ECO:0000256" key="1">
    <source>
        <dbReference type="ARBA" id="ARBA00004651"/>
    </source>
</evidence>
<dbReference type="InterPro" id="IPR002771">
    <property type="entry name" value="Multi_antbiot-R_MarC"/>
</dbReference>
<feature type="transmembrane region" description="Helical" evidence="7">
    <location>
        <begin position="65"/>
        <end position="86"/>
    </location>
</feature>
<proteinExistence type="inferred from homology"/>
<keyword evidence="5 7" id="KW-1133">Transmembrane helix</keyword>
<dbReference type="PANTHER" id="PTHR33508:SF10">
    <property type="entry name" value="UPF0056 INNER MEMBRANE PROTEIN YHGN"/>
    <property type="match status" value="1"/>
</dbReference>
<evidence type="ECO:0000313" key="8">
    <source>
        <dbReference type="EMBL" id="ALB23457.1"/>
    </source>
</evidence>
<keyword evidence="11" id="KW-1185">Reference proteome</keyword>
<sequence>MLTTLITATITLIIVMDPIGNIPVFLSVLKNVDPKRRSRIILRETLIAYIIIVSFLFGGQYILKFLGVSTSALSIGGGVILFLIALKMIFPSSHNDGEVQMGEPFIVPLAIPLVAGPAALATVMISAMKDPVHTWVWFVAISISSLLTLIVLSSAPLLQRLLGAKGLVAIERLMGMLLVIMSVQMLLSGVNTFFHLNQETPAVIAVNNQ</sequence>
<evidence type="ECO:0000256" key="3">
    <source>
        <dbReference type="ARBA" id="ARBA00022475"/>
    </source>
</evidence>
<feature type="transmembrane region" description="Helical" evidence="7">
    <location>
        <begin position="6"/>
        <end position="29"/>
    </location>
</feature>
<dbReference type="GeneID" id="66740252"/>
<dbReference type="EMBL" id="CP038908">
    <property type="protein sequence ID" value="QGO06697.1"/>
    <property type="molecule type" value="Genomic_DNA"/>
</dbReference>
<protein>
    <recommendedName>
        <fullName evidence="7">UPF0056 membrane protein</fullName>
    </recommendedName>
</protein>
<evidence type="ECO:0000313" key="10">
    <source>
        <dbReference type="Proteomes" id="UP000029558"/>
    </source>
</evidence>
<organism evidence="9 11">
    <name type="scientific">Piscirickettsia salmonis</name>
    <dbReference type="NCBI Taxonomy" id="1238"/>
    <lineage>
        <taxon>Bacteria</taxon>
        <taxon>Pseudomonadati</taxon>
        <taxon>Pseudomonadota</taxon>
        <taxon>Gammaproteobacteria</taxon>
        <taxon>Thiotrichales</taxon>
        <taxon>Piscirickettsiaceae</taxon>
        <taxon>Piscirickettsia</taxon>
    </lineage>
</organism>
<feature type="transmembrane region" description="Helical" evidence="7">
    <location>
        <begin position="173"/>
        <end position="194"/>
    </location>
</feature>
<feature type="transmembrane region" description="Helical" evidence="7">
    <location>
        <begin position="134"/>
        <end position="152"/>
    </location>
</feature>
<evidence type="ECO:0000256" key="2">
    <source>
        <dbReference type="ARBA" id="ARBA00009784"/>
    </source>
</evidence>
<reference evidence="9 11" key="3">
    <citation type="submission" date="2019-04" db="EMBL/GenBank/DDBJ databases">
        <title>Complete genome sequencing of Piscirickettsia salmonis strain Psal-009.</title>
        <authorList>
            <person name="Schober I."/>
            <person name="Bunk B."/>
            <person name="Sproer C."/>
            <person name="Carril G.P."/>
            <person name="Riedel T."/>
            <person name="Flores-Herrera P.A."/>
            <person name="Nourdin-Galindo G."/>
            <person name="Marshall S.H."/>
            <person name="Overmann J."/>
        </authorList>
    </citation>
    <scope>NUCLEOTIDE SEQUENCE [LARGE SCALE GENOMIC DNA]</scope>
    <source>
        <strain evidence="9 11">Psal-009</strain>
    </source>
</reference>
<reference evidence="8 10" key="1">
    <citation type="journal article" date="2014" name="Genome Announc.">
        <title>Comparative Genome Analysis of Two Isolates of the Fish Pathogen Piscirickettsia salmonis from Different Hosts Reveals Major Differences in Virulence-Associated Secretion Systems.</title>
        <authorList>
            <person name="Bohle H."/>
            <person name="Henriquez P."/>
            <person name="Grothusen H."/>
            <person name="Navas E."/>
            <person name="Sandoval A."/>
            <person name="Bustamante F."/>
            <person name="Bustos P."/>
            <person name="Mancilla M."/>
        </authorList>
    </citation>
    <scope>NUCLEOTIDE SEQUENCE [LARGE SCALE GENOMIC DNA]</scope>
    <source>
        <strain evidence="10">B1-32597</strain>
        <strain evidence="8">PM32597B1</strain>
    </source>
</reference>
<keyword evidence="3" id="KW-1003">Cell membrane</keyword>
<dbReference type="PANTHER" id="PTHR33508">
    <property type="entry name" value="UPF0056 MEMBRANE PROTEIN YHCE"/>
    <property type="match status" value="1"/>
</dbReference>
<dbReference type="Proteomes" id="UP000029558">
    <property type="component" value="Chromosome"/>
</dbReference>